<gene>
    <name evidence="2" type="primary">LOC114914687</name>
</gene>
<sequence>MSFSDNEGCGDGGGHLSAAAESGELAEEEGRFWGLDRIRRWRYGRGQGMGVHYVCGGAVEVWSWPGVGGLCAMWVEDLLGYEGRYAHSDARFSFWNFELHGLCLEALLSLLLHVMLMLKILDQSDVDMEAYSIEWMAMCSWAHYISL</sequence>
<organism evidence="1 2">
    <name type="scientific">Elaeis guineensis var. tenera</name>
    <name type="common">Oil palm</name>
    <dbReference type="NCBI Taxonomy" id="51953"/>
    <lineage>
        <taxon>Eukaryota</taxon>
        <taxon>Viridiplantae</taxon>
        <taxon>Streptophyta</taxon>
        <taxon>Embryophyta</taxon>
        <taxon>Tracheophyta</taxon>
        <taxon>Spermatophyta</taxon>
        <taxon>Magnoliopsida</taxon>
        <taxon>Liliopsida</taxon>
        <taxon>Arecaceae</taxon>
        <taxon>Arecoideae</taxon>
        <taxon>Cocoseae</taxon>
        <taxon>Elaeidinae</taxon>
        <taxon>Elaeis</taxon>
    </lineage>
</organism>
<name>A0A8N4F4N1_ELAGV</name>
<reference evidence="2" key="1">
    <citation type="submission" date="2025-08" db="UniProtKB">
        <authorList>
            <consortium name="RefSeq"/>
        </authorList>
    </citation>
    <scope>IDENTIFICATION</scope>
</reference>
<keyword evidence="1" id="KW-1185">Reference proteome</keyword>
<proteinExistence type="predicted"/>
<evidence type="ECO:0000313" key="1">
    <source>
        <dbReference type="Proteomes" id="UP000504607"/>
    </source>
</evidence>
<accession>A0A8N4F4N1</accession>
<dbReference type="AlphaFoldDB" id="A0A8N4F4N1"/>
<dbReference type="Proteomes" id="UP000504607">
    <property type="component" value="Chromosome 12"/>
</dbReference>
<protein>
    <submittedName>
        <fullName evidence="2">Uncharacterized protein LOC114914687 isoform X1</fullName>
    </submittedName>
</protein>
<dbReference type="RefSeq" id="XP_029123384.1">
    <property type="nucleotide sequence ID" value="XM_029267551.1"/>
</dbReference>
<evidence type="ECO:0000313" key="2">
    <source>
        <dbReference type="RefSeq" id="XP_029123384.1"/>
    </source>
</evidence>